<protein>
    <submittedName>
        <fullName evidence="2">ALS2CR12: Amyotrophic lateral sclerosis 2 chromosome region 12</fullName>
    </submittedName>
</protein>
<organism evidence="2 3">
    <name type="scientific">Crotalus adamanteus</name>
    <name type="common">Eastern diamondback rattlesnake</name>
    <dbReference type="NCBI Taxonomy" id="8729"/>
    <lineage>
        <taxon>Eukaryota</taxon>
        <taxon>Metazoa</taxon>
        <taxon>Chordata</taxon>
        <taxon>Craniata</taxon>
        <taxon>Vertebrata</taxon>
        <taxon>Euteleostomi</taxon>
        <taxon>Lepidosauria</taxon>
        <taxon>Squamata</taxon>
        <taxon>Bifurcata</taxon>
        <taxon>Unidentata</taxon>
        <taxon>Episquamata</taxon>
        <taxon>Toxicofera</taxon>
        <taxon>Serpentes</taxon>
        <taxon>Colubroidea</taxon>
        <taxon>Viperidae</taxon>
        <taxon>Crotalinae</taxon>
        <taxon>Crotalus</taxon>
    </lineage>
</organism>
<proteinExistence type="predicted"/>
<reference evidence="2 3" key="1">
    <citation type="journal article" date="2024" name="Proc. Natl. Acad. Sci. U.S.A.">
        <title>The genetic regulatory architecture and epigenomic basis for age-related changes in rattlesnake venom.</title>
        <authorList>
            <person name="Hogan M.P."/>
            <person name="Holding M.L."/>
            <person name="Nystrom G.S."/>
            <person name="Colston T.J."/>
            <person name="Bartlett D.A."/>
            <person name="Mason A.J."/>
            <person name="Ellsworth S.A."/>
            <person name="Rautsaw R.M."/>
            <person name="Lawrence K.C."/>
            <person name="Strickland J.L."/>
            <person name="He B."/>
            <person name="Fraser P."/>
            <person name="Margres M.J."/>
            <person name="Gilbert D.M."/>
            <person name="Gibbs H.L."/>
            <person name="Parkinson C.L."/>
            <person name="Rokyta D.R."/>
        </authorList>
    </citation>
    <scope>NUCLEOTIDE SEQUENCE [LARGE SCALE GENOMIC DNA]</scope>
    <source>
        <strain evidence="2">DRR0105</strain>
    </source>
</reference>
<gene>
    <name evidence="2" type="ORF">NXF25_002039</name>
</gene>
<dbReference type="InterPro" id="IPR026674">
    <property type="entry name" value="FLACC1"/>
</dbReference>
<evidence type="ECO:0000313" key="3">
    <source>
        <dbReference type="Proteomes" id="UP001474421"/>
    </source>
</evidence>
<evidence type="ECO:0000313" key="2">
    <source>
        <dbReference type="EMBL" id="KAK9410864.1"/>
    </source>
</evidence>
<keyword evidence="1" id="KW-0175">Coiled coil</keyword>
<comment type="caution">
    <text evidence="2">The sequence shown here is derived from an EMBL/GenBank/DDBJ whole genome shotgun (WGS) entry which is preliminary data.</text>
</comment>
<dbReference type="EMBL" id="JAOTOJ010000001">
    <property type="protein sequence ID" value="KAK9410864.1"/>
    <property type="molecule type" value="Genomic_DNA"/>
</dbReference>
<sequence length="89" mass="10376">MNVGKQRACHAFRLENDLNEKNETLHAIASSLHKTEIELQKEKAKMAETEKTLQQKLVAVEEKYRINIASLTEENNILRWGKKRCKIQN</sequence>
<dbReference type="PANTHER" id="PTHR21707">
    <property type="entry name" value="FLAGELLUM-ASSOCIATED COILED-COIL DOMAIN-CONTAINING PROTEIN 1"/>
    <property type="match status" value="1"/>
</dbReference>
<accession>A0AAW1C8Q2</accession>
<dbReference type="PANTHER" id="PTHR21707:SF42">
    <property type="entry name" value="FLAGELLUM-ASSOCIATED COILED-COIL DOMAIN-CONTAINING PROTEIN 1"/>
    <property type="match status" value="1"/>
</dbReference>
<dbReference type="Proteomes" id="UP001474421">
    <property type="component" value="Unassembled WGS sequence"/>
</dbReference>
<evidence type="ECO:0000256" key="1">
    <source>
        <dbReference type="SAM" id="Coils"/>
    </source>
</evidence>
<keyword evidence="3" id="KW-1185">Reference proteome</keyword>
<feature type="coiled-coil region" evidence="1">
    <location>
        <begin position="32"/>
        <end position="63"/>
    </location>
</feature>
<dbReference type="AlphaFoldDB" id="A0AAW1C8Q2"/>
<dbReference type="GO" id="GO:0005737">
    <property type="term" value="C:cytoplasm"/>
    <property type="evidence" value="ECO:0007669"/>
    <property type="project" value="TreeGrafter"/>
</dbReference>
<name>A0AAW1C8Q2_CROAD</name>
<feature type="non-terminal residue" evidence="2">
    <location>
        <position position="89"/>
    </location>
</feature>